<dbReference type="InterPro" id="IPR025659">
    <property type="entry name" value="Tubby-like_C"/>
</dbReference>
<organism evidence="3 4">
    <name type="scientific">Neocallimastix californiae</name>
    <dbReference type="NCBI Taxonomy" id="1754190"/>
    <lineage>
        <taxon>Eukaryota</taxon>
        <taxon>Fungi</taxon>
        <taxon>Fungi incertae sedis</taxon>
        <taxon>Chytridiomycota</taxon>
        <taxon>Chytridiomycota incertae sedis</taxon>
        <taxon>Neocallimastigomycetes</taxon>
        <taxon>Neocallimastigales</taxon>
        <taxon>Neocallimastigaceae</taxon>
        <taxon>Neocallimastix</taxon>
    </lineage>
</organism>
<dbReference type="Proteomes" id="UP000193920">
    <property type="component" value="Unassembled WGS sequence"/>
</dbReference>
<feature type="non-terminal residue" evidence="3">
    <location>
        <position position="1"/>
    </location>
</feature>
<comment type="similarity">
    <text evidence="1">Belongs to the TUB family.</text>
</comment>
<proteinExistence type="inferred from homology"/>
<dbReference type="InterPro" id="IPR000007">
    <property type="entry name" value="Tubby_C"/>
</dbReference>
<dbReference type="STRING" id="1754190.A0A1Y2DCZ2"/>
<evidence type="ECO:0000313" key="3">
    <source>
        <dbReference type="EMBL" id="ORY57057.1"/>
    </source>
</evidence>
<name>A0A1Y2DCZ2_9FUNG</name>
<evidence type="ECO:0000313" key="4">
    <source>
        <dbReference type="Proteomes" id="UP000193920"/>
    </source>
</evidence>
<dbReference type="PANTHER" id="PTHR16517:SF7">
    <property type="entry name" value="PROTEIN KING TUBBY"/>
    <property type="match status" value="1"/>
</dbReference>
<accession>A0A1Y2DCZ2</accession>
<keyword evidence="4" id="KW-1185">Reference proteome</keyword>
<gene>
    <name evidence="3" type="ORF">LY90DRAFT_410135</name>
</gene>
<dbReference type="EMBL" id="MCOG01000071">
    <property type="protein sequence ID" value="ORY57057.1"/>
    <property type="molecule type" value="Genomic_DNA"/>
</dbReference>
<dbReference type="Pfam" id="PF01167">
    <property type="entry name" value="Tub"/>
    <property type="match status" value="1"/>
</dbReference>
<dbReference type="Gene3D" id="3.20.90.10">
    <property type="entry name" value="Tubby Protein, Chain A"/>
    <property type="match status" value="1"/>
</dbReference>
<comment type="caution">
    <text evidence="3">The sequence shown here is derived from an EMBL/GenBank/DDBJ whole genome shotgun (WGS) entry which is preliminary data.</text>
</comment>
<dbReference type="AlphaFoldDB" id="A0A1Y2DCZ2"/>
<feature type="domain" description="Tubby C-terminal" evidence="2">
    <location>
        <begin position="2"/>
        <end position="82"/>
    </location>
</feature>
<dbReference type="PRINTS" id="PR01573">
    <property type="entry name" value="SUPERTUBBY"/>
</dbReference>
<dbReference type="PANTHER" id="PTHR16517">
    <property type="entry name" value="TUBBY-RELATED"/>
    <property type="match status" value="1"/>
</dbReference>
<protein>
    <recommendedName>
        <fullName evidence="2">Tubby C-terminal domain-containing protein</fullName>
    </recommendedName>
</protein>
<sequence>REMLVLYNKAPQWNEETQSYVLNFNHRVRIASVKNFQIINNDDLDYIIMQFGKKKKNIFTLDFRYPFSALLAFAIALTSLDTKIACE</sequence>
<evidence type="ECO:0000256" key="1">
    <source>
        <dbReference type="ARBA" id="ARBA00007129"/>
    </source>
</evidence>
<reference evidence="3 4" key="1">
    <citation type="submission" date="2016-08" db="EMBL/GenBank/DDBJ databases">
        <title>A Parts List for Fungal Cellulosomes Revealed by Comparative Genomics.</title>
        <authorList>
            <consortium name="DOE Joint Genome Institute"/>
            <person name="Haitjema C.H."/>
            <person name="Gilmore S.P."/>
            <person name="Henske J.K."/>
            <person name="Solomon K.V."/>
            <person name="De Groot R."/>
            <person name="Kuo A."/>
            <person name="Mondo S.J."/>
            <person name="Salamov A.A."/>
            <person name="Labutti K."/>
            <person name="Zhao Z."/>
            <person name="Chiniquy J."/>
            <person name="Barry K."/>
            <person name="Brewer H.M."/>
            <person name="Purvine S.O."/>
            <person name="Wright A.T."/>
            <person name="Boxma B."/>
            <person name="Van Alen T."/>
            <person name="Hackstein J.H."/>
            <person name="Baker S.E."/>
            <person name="Grigoriev I.V."/>
            <person name="O'Malley M.A."/>
        </authorList>
    </citation>
    <scope>NUCLEOTIDE SEQUENCE [LARGE SCALE GENOMIC DNA]</scope>
    <source>
        <strain evidence="3 4">G1</strain>
    </source>
</reference>
<dbReference type="OrthoDB" id="8775810at2759"/>
<evidence type="ECO:0000259" key="2">
    <source>
        <dbReference type="Pfam" id="PF01167"/>
    </source>
</evidence>
<dbReference type="SUPFAM" id="SSF54518">
    <property type="entry name" value="Tubby C-terminal domain-like"/>
    <property type="match status" value="1"/>
</dbReference>